<dbReference type="InterPro" id="IPR006385">
    <property type="entry name" value="HAD_hydro_SerB1"/>
</dbReference>
<dbReference type="InterPro" id="IPR050582">
    <property type="entry name" value="HAD-like_SerB"/>
</dbReference>
<evidence type="ECO:0000256" key="3">
    <source>
        <dbReference type="ARBA" id="ARBA00022842"/>
    </source>
</evidence>
<organism evidence="4">
    <name type="scientific">hydrothermal vent metagenome</name>
    <dbReference type="NCBI Taxonomy" id="652676"/>
    <lineage>
        <taxon>unclassified sequences</taxon>
        <taxon>metagenomes</taxon>
        <taxon>ecological metagenomes</taxon>
    </lineage>
</organism>
<dbReference type="SUPFAM" id="SSF56784">
    <property type="entry name" value="HAD-like"/>
    <property type="match status" value="1"/>
</dbReference>
<dbReference type="Pfam" id="PF12710">
    <property type="entry name" value="HAD"/>
    <property type="match status" value="1"/>
</dbReference>
<reference evidence="4" key="1">
    <citation type="submission" date="2018-06" db="EMBL/GenBank/DDBJ databases">
        <authorList>
            <person name="Zhirakovskaya E."/>
        </authorList>
    </citation>
    <scope>NUCLEOTIDE SEQUENCE</scope>
</reference>
<keyword evidence="1" id="KW-0479">Metal-binding</keyword>
<dbReference type="CDD" id="cd02612">
    <property type="entry name" value="HAD_PGPPase"/>
    <property type="match status" value="1"/>
</dbReference>
<proteinExistence type="predicted"/>
<dbReference type="GO" id="GO:0016787">
    <property type="term" value="F:hydrolase activity"/>
    <property type="evidence" value="ECO:0007669"/>
    <property type="project" value="UniProtKB-KW"/>
</dbReference>
<sequence length="217" mass="24977">MTLAIFDLDNTLLAGDSDYLWGQFLVDKGAVDPVQYEQANNLFYEQYKQGSLDIMEFLEFSLRPLAQHDMHQLTQWHTEFMSTKIDNILLPRAIKLIEKHRQSGDTLMIITATNRFVTQGIANKLGIDNLLATEPEIKENQYTGKVSGTPCFQDGKVKRLKHWLKDHSCSLQDSWFYSDSHNDLPLLKLVTHPVAVDADEKLTDYATEQQWQCISLR</sequence>
<protein>
    <submittedName>
        <fullName evidence="4">Phosphoserine phosphatase</fullName>
        <ecNumber evidence="4">3.1.3.3</ecNumber>
    </submittedName>
</protein>
<dbReference type="NCBIfam" id="TIGR01488">
    <property type="entry name" value="HAD-SF-IB"/>
    <property type="match status" value="1"/>
</dbReference>
<dbReference type="PANTHER" id="PTHR43344:SF13">
    <property type="entry name" value="PHOSPHATASE RV3661-RELATED"/>
    <property type="match status" value="1"/>
</dbReference>
<dbReference type="NCBIfam" id="TIGR01490">
    <property type="entry name" value="HAD-SF-IB-hyp1"/>
    <property type="match status" value="1"/>
</dbReference>
<keyword evidence="3" id="KW-0460">Magnesium</keyword>
<evidence type="ECO:0000256" key="1">
    <source>
        <dbReference type="ARBA" id="ARBA00022723"/>
    </source>
</evidence>
<dbReference type="PANTHER" id="PTHR43344">
    <property type="entry name" value="PHOSPHOSERINE PHOSPHATASE"/>
    <property type="match status" value="1"/>
</dbReference>
<evidence type="ECO:0000256" key="2">
    <source>
        <dbReference type="ARBA" id="ARBA00022801"/>
    </source>
</evidence>
<dbReference type="GO" id="GO:0046872">
    <property type="term" value="F:metal ion binding"/>
    <property type="evidence" value="ECO:0007669"/>
    <property type="project" value="UniProtKB-KW"/>
</dbReference>
<keyword evidence="2 4" id="KW-0378">Hydrolase</keyword>
<dbReference type="EMBL" id="UOFL01000131">
    <property type="protein sequence ID" value="VAW77513.1"/>
    <property type="molecule type" value="Genomic_DNA"/>
</dbReference>
<accession>A0A3B0YN16</accession>
<dbReference type="Gene3D" id="3.40.50.1000">
    <property type="entry name" value="HAD superfamily/HAD-like"/>
    <property type="match status" value="1"/>
</dbReference>
<name>A0A3B0YN16_9ZZZZ</name>
<dbReference type="EC" id="3.1.3.3" evidence="4"/>
<dbReference type="Gene3D" id="1.20.1440.100">
    <property type="entry name" value="SG protein - dephosphorylation function"/>
    <property type="match status" value="1"/>
</dbReference>
<dbReference type="AlphaFoldDB" id="A0A3B0YN16"/>
<evidence type="ECO:0000313" key="4">
    <source>
        <dbReference type="EMBL" id="VAW77513.1"/>
    </source>
</evidence>
<dbReference type="InterPro" id="IPR036412">
    <property type="entry name" value="HAD-like_sf"/>
</dbReference>
<gene>
    <name evidence="4" type="ORF">MNBD_GAMMA12-1482</name>
</gene>
<dbReference type="InterPro" id="IPR023214">
    <property type="entry name" value="HAD_sf"/>
</dbReference>